<keyword evidence="4 13" id="KW-0812">Transmembrane</keyword>
<evidence type="ECO:0000256" key="6">
    <source>
        <dbReference type="ARBA" id="ARBA00022989"/>
    </source>
</evidence>
<feature type="transmembrane region" description="Helical" evidence="13">
    <location>
        <begin position="58"/>
        <end position="77"/>
    </location>
</feature>
<dbReference type="Proteomes" id="UP000824782">
    <property type="component" value="Unassembled WGS sequence"/>
</dbReference>
<dbReference type="GO" id="GO:0005886">
    <property type="term" value="C:plasma membrane"/>
    <property type="evidence" value="ECO:0007669"/>
    <property type="project" value="UniProtKB-SubCell"/>
</dbReference>
<feature type="transmembrane region" description="Helical" evidence="13">
    <location>
        <begin position="264"/>
        <end position="285"/>
    </location>
</feature>
<feature type="transmembrane region" description="Helical" evidence="13">
    <location>
        <begin position="202"/>
        <end position="226"/>
    </location>
</feature>
<evidence type="ECO:0000256" key="11">
    <source>
        <dbReference type="ARBA" id="ARBA00023180"/>
    </source>
</evidence>
<evidence type="ECO:0000256" key="7">
    <source>
        <dbReference type="ARBA" id="ARBA00023040"/>
    </source>
</evidence>
<dbReference type="EMBL" id="WNYA01000575">
    <property type="protein sequence ID" value="KAG8547903.1"/>
    <property type="molecule type" value="Genomic_DNA"/>
</dbReference>
<feature type="transmembrane region" description="Helical" evidence="13">
    <location>
        <begin position="97"/>
        <end position="119"/>
    </location>
</feature>
<evidence type="ECO:0000313" key="15">
    <source>
        <dbReference type="EMBL" id="KAG8547903.1"/>
    </source>
</evidence>
<dbReference type="AlphaFoldDB" id="A0AAV6ZPM9"/>
<keyword evidence="9" id="KW-1015">Disulfide bond</keyword>
<dbReference type="InterPro" id="IPR052921">
    <property type="entry name" value="GPCR1_Superfamily_Member"/>
</dbReference>
<dbReference type="PANTHER" id="PTHR26451:SF860">
    <property type="entry name" value="ODORANT RECEPTOR-RELATED"/>
    <property type="match status" value="1"/>
</dbReference>
<keyword evidence="12" id="KW-0807">Transducer</keyword>
<dbReference type="Pfam" id="PF13853">
    <property type="entry name" value="7tm_4"/>
    <property type="match status" value="1"/>
</dbReference>
<dbReference type="InterPro" id="IPR017452">
    <property type="entry name" value="GPCR_Rhodpsn_7TM"/>
</dbReference>
<dbReference type="InterPro" id="IPR000276">
    <property type="entry name" value="GPCR_Rhodpsn"/>
</dbReference>
<evidence type="ECO:0000313" key="16">
    <source>
        <dbReference type="Proteomes" id="UP000824782"/>
    </source>
</evidence>
<feature type="transmembrane region" description="Helical" evidence="13">
    <location>
        <begin position="23"/>
        <end position="49"/>
    </location>
</feature>
<dbReference type="PRINTS" id="PR00237">
    <property type="entry name" value="GPCRRHODOPSN"/>
</dbReference>
<dbReference type="PRINTS" id="PR00245">
    <property type="entry name" value="OLFACTORYR"/>
</dbReference>
<evidence type="ECO:0000256" key="2">
    <source>
        <dbReference type="ARBA" id="ARBA00022475"/>
    </source>
</evidence>
<evidence type="ECO:0000256" key="10">
    <source>
        <dbReference type="ARBA" id="ARBA00023170"/>
    </source>
</evidence>
<comment type="subcellular location">
    <subcellularLocation>
        <location evidence="1">Cell membrane</location>
        <topology evidence="1">Multi-pass membrane protein</topology>
    </subcellularLocation>
</comment>
<dbReference type="PANTHER" id="PTHR26451">
    <property type="entry name" value="G_PROTEIN_RECEP_F1_2 DOMAIN-CONTAINING PROTEIN"/>
    <property type="match status" value="1"/>
</dbReference>
<evidence type="ECO:0000256" key="1">
    <source>
        <dbReference type="ARBA" id="ARBA00004651"/>
    </source>
</evidence>
<dbReference type="GO" id="GO:0004984">
    <property type="term" value="F:olfactory receptor activity"/>
    <property type="evidence" value="ECO:0007669"/>
    <property type="project" value="InterPro"/>
</dbReference>
<dbReference type="SUPFAM" id="SSF81321">
    <property type="entry name" value="Family A G protein-coupled receptor-like"/>
    <property type="match status" value="1"/>
</dbReference>
<feature type="domain" description="G-protein coupled receptors family 1 profile" evidence="14">
    <location>
        <begin position="40"/>
        <end position="290"/>
    </location>
</feature>
<keyword evidence="3" id="KW-0716">Sensory transduction</keyword>
<dbReference type="PROSITE" id="PS50262">
    <property type="entry name" value="G_PROTEIN_RECEP_F1_2"/>
    <property type="match status" value="1"/>
</dbReference>
<dbReference type="Gene3D" id="1.20.1070.10">
    <property type="entry name" value="Rhodopsin 7-helix transmembrane proteins"/>
    <property type="match status" value="1"/>
</dbReference>
<organism evidence="15 16">
    <name type="scientific">Engystomops pustulosus</name>
    <name type="common">Tungara frog</name>
    <name type="synonym">Physalaemus pustulosus</name>
    <dbReference type="NCBI Taxonomy" id="76066"/>
    <lineage>
        <taxon>Eukaryota</taxon>
        <taxon>Metazoa</taxon>
        <taxon>Chordata</taxon>
        <taxon>Craniata</taxon>
        <taxon>Vertebrata</taxon>
        <taxon>Euteleostomi</taxon>
        <taxon>Amphibia</taxon>
        <taxon>Batrachia</taxon>
        <taxon>Anura</taxon>
        <taxon>Neobatrachia</taxon>
        <taxon>Hyloidea</taxon>
        <taxon>Leptodactylidae</taxon>
        <taxon>Leiuperinae</taxon>
        <taxon>Engystomops</taxon>
    </lineage>
</organism>
<dbReference type="FunFam" id="1.20.1070.10:FF:000024">
    <property type="entry name" value="Olfactory receptor"/>
    <property type="match status" value="1"/>
</dbReference>
<protein>
    <recommendedName>
        <fullName evidence="14">G-protein coupled receptors family 1 profile domain-containing protein</fullName>
    </recommendedName>
</protein>
<evidence type="ECO:0000256" key="8">
    <source>
        <dbReference type="ARBA" id="ARBA00023136"/>
    </source>
</evidence>
<proteinExistence type="predicted"/>
<name>A0AAV6ZPM9_ENGPU</name>
<evidence type="ECO:0000259" key="14">
    <source>
        <dbReference type="PROSITE" id="PS50262"/>
    </source>
</evidence>
<reference evidence="15" key="1">
    <citation type="thesis" date="2020" institute="ProQuest LLC" country="789 East Eisenhower Parkway, Ann Arbor, MI, USA">
        <title>Comparative Genomics and Chromosome Evolution.</title>
        <authorList>
            <person name="Mudd A.B."/>
        </authorList>
    </citation>
    <scope>NUCLEOTIDE SEQUENCE</scope>
    <source>
        <strain evidence="15">237g6f4</strain>
        <tissue evidence="15">Blood</tissue>
    </source>
</reference>
<keyword evidence="2" id="KW-1003">Cell membrane</keyword>
<sequence length="314" mass="35275">MENAFNISNNLVLLGLVEMEGLKYLYCALSIVLYLFIVFLSIIIVFVVLSDTRLHEPMYILISNLVLNGIFGSSTFFPKLIVDLITSSTTITHGNCMVQALCVALFSLLELCAFTIMAYDRYLAVCHPLRYVILLTNEKVIKLIIGSFIVTFILVDIGLILTWKLPLCGDRINNIFCDNMSLVVLSCVDSSVSRLFSASGTILYLCVTIIVTIFSYLQIFVVCLKASRESRQKAVHTLVTHLLNFSIYLVGFLFVFIRYRLGSIGFPIVIHVFLSATSIILPPFFNPLIYGVRTHAIKASVIHYLQKMDIVQVV</sequence>
<keyword evidence="8 13" id="KW-0472">Membrane</keyword>
<evidence type="ECO:0000256" key="4">
    <source>
        <dbReference type="ARBA" id="ARBA00022692"/>
    </source>
</evidence>
<keyword evidence="16" id="KW-1185">Reference proteome</keyword>
<evidence type="ECO:0000256" key="12">
    <source>
        <dbReference type="ARBA" id="ARBA00023224"/>
    </source>
</evidence>
<keyword evidence="5" id="KW-0552">Olfaction</keyword>
<keyword evidence="7" id="KW-0297">G-protein coupled receptor</keyword>
<evidence type="ECO:0000256" key="13">
    <source>
        <dbReference type="SAM" id="Phobius"/>
    </source>
</evidence>
<evidence type="ECO:0000256" key="3">
    <source>
        <dbReference type="ARBA" id="ARBA00022606"/>
    </source>
</evidence>
<keyword evidence="10" id="KW-0675">Receptor</keyword>
<keyword evidence="6 13" id="KW-1133">Transmembrane helix</keyword>
<feature type="transmembrane region" description="Helical" evidence="13">
    <location>
        <begin position="140"/>
        <end position="163"/>
    </location>
</feature>
<dbReference type="GO" id="GO:0004930">
    <property type="term" value="F:G protein-coupled receptor activity"/>
    <property type="evidence" value="ECO:0007669"/>
    <property type="project" value="UniProtKB-KW"/>
</dbReference>
<evidence type="ECO:0000256" key="9">
    <source>
        <dbReference type="ARBA" id="ARBA00023157"/>
    </source>
</evidence>
<accession>A0AAV6ZPM9</accession>
<evidence type="ECO:0000256" key="5">
    <source>
        <dbReference type="ARBA" id="ARBA00022725"/>
    </source>
</evidence>
<comment type="caution">
    <text evidence="15">The sequence shown here is derived from an EMBL/GenBank/DDBJ whole genome shotgun (WGS) entry which is preliminary data.</text>
</comment>
<feature type="transmembrane region" description="Helical" evidence="13">
    <location>
        <begin position="238"/>
        <end position="258"/>
    </location>
</feature>
<dbReference type="InterPro" id="IPR000725">
    <property type="entry name" value="Olfact_rcpt"/>
</dbReference>
<gene>
    <name evidence="15" type="ORF">GDO81_027178</name>
</gene>
<dbReference type="GO" id="GO:0005549">
    <property type="term" value="F:odorant binding"/>
    <property type="evidence" value="ECO:0007669"/>
    <property type="project" value="TreeGrafter"/>
</dbReference>
<keyword evidence="11" id="KW-0325">Glycoprotein</keyword>